<feature type="domain" description="XdhC Rossmann" evidence="2">
    <location>
        <begin position="186"/>
        <end position="320"/>
    </location>
</feature>
<comment type="caution">
    <text evidence="3">The sequence shown here is derived from an EMBL/GenBank/DDBJ whole genome shotgun (WGS) entry which is preliminary data.</text>
</comment>
<dbReference type="Pfam" id="PF13478">
    <property type="entry name" value="XdhC_C"/>
    <property type="match status" value="1"/>
</dbReference>
<protein>
    <submittedName>
        <fullName evidence="3">XdhC family protein</fullName>
    </submittedName>
</protein>
<name>A0AAW9A487_9BACL</name>
<dbReference type="EMBL" id="JAUBDJ010000001">
    <property type="protein sequence ID" value="MDW0115454.1"/>
    <property type="molecule type" value="Genomic_DNA"/>
</dbReference>
<evidence type="ECO:0000313" key="3">
    <source>
        <dbReference type="EMBL" id="MDW0115454.1"/>
    </source>
</evidence>
<proteinExistence type="predicted"/>
<evidence type="ECO:0000259" key="2">
    <source>
        <dbReference type="Pfam" id="PF13478"/>
    </source>
</evidence>
<accession>A0AAW9A487</accession>
<dbReference type="Pfam" id="PF02625">
    <property type="entry name" value="XdhC_CoxI"/>
    <property type="match status" value="1"/>
</dbReference>
<reference evidence="3 4" key="1">
    <citation type="submission" date="2023-06" db="EMBL/GenBank/DDBJ databases">
        <title>Sporosarcina sp. nov., isolated from Korean traditional fermented seafood 'Jeotgal'.</title>
        <authorList>
            <person name="Yang A.I."/>
            <person name="Shin N.-R."/>
        </authorList>
    </citation>
    <scope>NUCLEOTIDE SEQUENCE [LARGE SCALE GENOMIC DNA]</scope>
    <source>
        <strain evidence="3 4">KCTC43456</strain>
    </source>
</reference>
<evidence type="ECO:0000259" key="1">
    <source>
        <dbReference type="Pfam" id="PF02625"/>
    </source>
</evidence>
<dbReference type="AlphaFoldDB" id="A0AAW9A487"/>
<dbReference type="RefSeq" id="WP_317939991.1">
    <property type="nucleotide sequence ID" value="NZ_JAUBDJ010000001.1"/>
</dbReference>
<dbReference type="Proteomes" id="UP001271648">
    <property type="component" value="Unassembled WGS sequence"/>
</dbReference>
<organism evidence="3 4">
    <name type="scientific">Sporosarcina thermotolerans</name>
    <dbReference type="NCBI Taxonomy" id="633404"/>
    <lineage>
        <taxon>Bacteria</taxon>
        <taxon>Bacillati</taxon>
        <taxon>Bacillota</taxon>
        <taxon>Bacilli</taxon>
        <taxon>Bacillales</taxon>
        <taxon>Caryophanaceae</taxon>
        <taxon>Sporosarcina</taxon>
    </lineage>
</organism>
<evidence type="ECO:0000313" key="4">
    <source>
        <dbReference type="Proteomes" id="UP001271648"/>
    </source>
</evidence>
<dbReference type="InterPro" id="IPR052698">
    <property type="entry name" value="MoCofactor_Util/Proc"/>
</dbReference>
<dbReference type="InterPro" id="IPR003777">
    <property type="entry name" value="XdhC_CoxI"/>
</dbReference>
<dbReference type="PANTHER" id="PTHR30388:SF6">
    <property type="entry name" value="XANTHINE DEHYDROGENASE SUBUNIT A-RELATED"/>
    <property type="match status" value="1"/>
</dbReference>
<dbReference type="InterPro" id="IPR027051">
    <property type="entry name" value="XdhC_Rossmann_dom"/>
</dbReference>
<gene>
    <name evidence="3" type="ORF">QTL97_00685</name>
</gene>
<feature type="domain" description="XdhC- CoxI" evidence="1">
    <location>
        <begin position="13"/>
        <end position="77"/>
    </location>
</feature>
<dbReference type="PANTHER" id="PTHR30388">
    <property type="entry name" value="ALDEHYDE OXIDOREDUCTASE MOLYBDENUM COFACTOR ASSEMBLY PROTEIN"/>
    <property type="match status" value="1"/>
</dbReference>
<sequence>MGFIPQMIDTIIKNDQAIVLAQIVHVEGSAYRREGAWMFFTERGSKIGMLSGGCLEADLQSRARELFHTGQVQVCEFDLSSEDDLGWGRGAGCNGVVTVLLRDVDNEFRKGLLFLHDHLQKKQCVTFLQELEGDFNYHFSSEPYQIGTLPINKINETPHPYQQAAGRRWIEDESFYYQAIWPEPVLYVFGAGVDARPFAALAAKVGYSVHICDWRPSLCSEKHFPSAASFQIGSIEELLKNITFTQLDSVVIMTHDFQVDKLILKRIQDEQLLYAGLLGSKKRTSRLLGGDIPDWLNSPIGISIGAEGPEEIAVSIIAEMISVRRSAAVWPSLASI</sequence>
<dbReference type="Gene3D" id="3.40.50.720">
    <property type="entry name" value="NAD(P)-binding Rossmann-like Domain"/>
    <property type="match status" value="1"/>
</dbReference>
<keyword evidence="4" id="KW-1185">Reference proteome</keyword>